<dbReference type="SUPFAM" id="SSF51316">
    <property type="entry name" value="Mss4-like"/>
    <property type="match status" value="1"/>
</dbReference>
<evidence type="ECO:0000256" key="1">
    <source>
        <dbReference type="ARBA" id="ARBA00007174"/>
    </source>
</evidence>
<dbReference type="Gene3D" id="2.170.150.20">
    <property type="entry name" value="Peptide methionine sulfoxide reductase"/>
    <property type="match status" value="1"/>
</dbReference>
<dbReference type="GO" id="GO:0033743">
    <property type="term" value="F:peptide-methionine (R)-S-oxide reductase activity"/>
    <property type="evidence" value="ECO:0007669"/>
    <property type="project" value="UniProtKB-EC"/>
</dbReference>
<dbReference type="InterPro" id="IPR002579">
    <property type="entry name" value="Met_Sox_Rdtase_MsrB_dom"/>
</dbReference>
<accession>A0A0D2ULW9</accession>
<proteinExistence type="inferred from homology"/>
<dbReference type="GO" id="GO:0030091">
    <property type="term" value="P:protein repair"/>
    <property type="evidence" value="ECO:0007669"/>
    <property type="project" value="InterPro"/>
</dbReference>
<dbReference type="PROSITE" id="PS51790">
    <property type="entry name" value="MSRB"/>
    <property type="match status" value="1"/>
</dbReference>
<dbReference type="AlphaFoldDB" id="A0A0D2ULW9"/>
<dbReference type="OrthoDB" id="44061at2759"/>
<evidence type="ECO:0000313" key="8">
    <source>
        <dbReference type="EMBL" id="KJE96076.1"/>
    </source>
</evidence>
<dbReference type="PANTHER" id="PTHR10173:SF52">
    <property type="entry name" value="METHIONINE-R-SULFOXIDE REDUCTASE B1"/>
    <property type="match status" value="1"/>
</dbReference>
<evidence type="ECO:0000256" key="5">
    <source>
        <dbReference type="ARBA" id="ARBA00048488"/>
    </source>
</evidence>
<feature type="domain" description="MsrB" evidence="7">
    <location>
        <begin position="49"/>
        <end position="171"/>
    </location>
</feature>
<evidence type="ECO:0000256" key="3">
    <source>
        <dbReference type="ARBA" id="ARBA00022833"/>
    </source>
</evidence>
<dbReference type="RefSeq" id="XP_004345197.1">
    <property type="nucleotide sequence ID" value="XM_004345147.2"/>
</dbReference>
<organism evidence="8 9">
    <name type="scientific">Capsaspora owczarzaki (strain ATCC 30864)</name>
    <dbReference type="NCBI Taxonomy" id="595528"/>
    <lineage>
        <taxon>Eukaryota</taxon>
        <taxon>Filasterea</taxon>
        <taxon>Capsaspora</taxon>
    </lineage>
</organism>
<dbReference type="FunFam" id="2.170.150.20:FF:000001">
    <property type="entry name" value="Peptide methionine sulfoxide reductase MsrB"/>
    <property type="match status" value="1"/>
</dbReference>
<dbReference type="PANTHER" id="PTHR10173">
    <property type="entry name" value="METHIONINE SULFOXIDE REDUCTASE"/>
    <property type="match status" value="1"/>
</dbReference>
<dbReference type="GO" id="GO:0005737">
    <property type="term" value="C:cytoplasm"/>
    <property type="evidence" value="ECO:0007669"/>
    <property type="project" value="TreeGrafter"/>
</dbReference>
<protein>
    <recommendedName>
        <fullName evidence="6">Peptide-methionine (R)-S-oxide reductase</fullName>
        <ecNumber evidence="6">1.8.4.12</ecNumber>
    </recommendedName>
</protein>
<dbReference type="EMBL" id="KE346370">
    <property type="protein sequence ID" value="KJE96076.1"/>
    <property type="molecule type" value="Genomic_DNA"/>
</dbReference>
<evidence type="ECO:0000256" key="2">
    <source>
        <dbReference type="ARBA" id="ARBA00022723"/>
    </source>
</evidence>
<dbReference type="Pfam" id="PF01641">
    <property type="entry name" value="SelR"/>
    <property type="match status" value="1"/>
</dbReference>
<dbReference type="InterPro" id="IPR028427">
    <property type="entry name" value="Met_Sox_Rdtase_MsrB"/>
</dbReference>
<evidence type="ECO:0000313" key="9">
    <source>
        <dbReference type="Proteomes" id="UP000008743"/>
    </source>
</evidence>
<dbReference type="Proteomes" id="UP000008743">
    <property type="component" value="Unassembled WGS sequence"/>
</dbReference>
<gene>
    <name evidence="8" type="ORF">CAOG_006448</name>
</gene>
<dbReference type="PhylomeDB" id="A0A0D2ULW9"/>
<comment type="similarity">
    <text evidence="1 6">Belongs to the MsrB Met sulfoxide reductase family.</text>
</comment>
<evidence type="ECO:0000259" key="7">
    <source>
        <dbReference type="PROSITE" id="PS51790"/>
    </source>
</evidence>
<keyword evidence="9" id="KW-1185">Reference proteome</keyword>
<dbReference type="FunCoup" id="A0A0D2ULW9">
    <property type="interactions" value="55"/>
</dbReference>
<dbReference type="eggNOG" id="KOG0856">
    <property type="taxonomic scope" value="Eukaryota"/>
</dbReference>
<dbReference type="GO" id="GO:0006979">
    <property type="term" value="P:response to oxidative stress"/>
    <property type="evidence" value="ECO:0007669"/>
    <property type="project" value="InterPro"/>
</dbReference>
<dbReference type="OMA" id="DEQWRAE"/>
<keyword evidence="4 6" id="KW-0560">Oxidoreductase</keyword>
<dbReference type="NCBIfam" id="TIGR00357">
    <property type="entry name" value="peptide-methionine (R)-S-oxide reductase MsrB"/>
    <property type="match status" value="1"/>
</dbReference>
<dbReference type="InParanoid" id="A0A0D2ULW9"/>
<sequence>MSNEAPSCATGACYFDASKAKVAPPTEANHVNPALLDATTVVPAEDLSDAFFRAKLSAEQYHVLRKSGTERAFTGEYWDNHDKGIFLCRACNLPLFSSQAKFDSGTGWPSFYDAVDKKNIKTERDDKFGMVRVEAMCNHCDSHLGHIFDDGPRPTGLRYCINSASIKLNKQH</sequence>
<comment type="cofactor">
    <cofactor evidence="6">
        <name>Zn(2+)</name>
        <dbReference type="ChEBI" id="CHEBI:29105"/>
    </cofactor>
    <text evidence="6">Binds 1 zinc ion per subunit.</text>
</comment>
<dbReference type="GO" id="GO:0046872">
    <property type="term" value="F:metal ion binding"/>
    <property type="evidence" value="ECO:0007669"/>
    <property type="project" value="UniProtKB-KW"/>
</dbReference>
<comment type="catalytic activity">
    <reaction evidence="5 6">
        <text>L-methionyl-[protein] + [thioredoxin]-disulfide + H2O = L-methionyl-(R)-S-oxide-[protein] + [thioredoxin]-dithiol</text>
        <dbReference type="Rhea" id="RHEA:24164"/>
        <dbReference type="Rhea" id="RHEA-COMP:10698"/>
        <dbReference type="Rhea" id="RHEA-COMP:10700"/>
        <dbReference type="Rhea" id="RHEA-COMP:12313"/>
        <dbReference type="Rhea" id="RHEA-COMP:12314"/>
        <dbReference type="ChEBI" id="CHEBI:15377"/>
        <dbReference type="ChEBI" id="CHEBI:16044"/>
        <dbReference type="ChEBI" id="CHEBI:29950"/>
        <dbReference type="ChEBI" id="CHEBI:45764"/>
        <dbReference type="ChEBI" id="CHEBI:50058"/>
        <dbReference type="EC" id="1.8.4.12"/>
    </reaction>
</comment>
<keyword evidence="3 6" id="KW-0862">Zinc</keyword>
<keyword evidence="2 6" id="KW-0479">Metal-binding</keyword>
<dbReference type="EC" id="1.8.4.12" evidence="6"/>
<name>A0A0D2ULW9_CAPO3</name>
<evidence type="ECO:0000256" key="6">
    <source>
        <dbReference type="RuleBase" id="RU365044"/>
    </source>
</evidence>
<reference evidence="9" key="1">
    <citation type="submission" date="2011-02" db="EMBL/GenBank/DDBJ databases">
        <title>The Genome Sequence of Capsaspora owczarzaki ATCC 30864.</title>
        <authorList>
            <person name="Russ C."/>
            <person name="Cuomo C."/>
            <person name="Burger G."/>
            <person name="Gray M.W."/>
            <person name="Holland P.W.H."/>
            <person name="King N."/>
            <person name="Lang F.B.F."/>
            <person name="Roger A.J."/>
            <person name="Ruiz-Trillo I."/>
            <person name="Young S.K."/>
            <person name="Zeng Q."/>
            <person name="Gargeya S."/>
            <person name="Alvarado L."/>
            <person name="Berlin A."/>
            <person name="Chapman S.B."/>
            <person name="Chen Z."/>
            <person name="Freedman E."/>
            <person name="Gellesch M."/>
            <person name="Goldberg J."/>
            <person name="Griggs A."/>
            <person name="Gujja S."/>
            <person name="Heilman E."/>
            <person name="Heiman D."/>
            <person name="Howarth C."/>
            <person name="Mehta T."/>
            <person name="Neiman D."/>
            <person name="Pearson M."/>
            <person name="Roberts A."/>
            <person name="Saif S."/>
            <person name="Shea T."/>
            <person name="Shenoy N."/>
            <person name="Sisk P."/>
            <person name="Stolte C."/>
            <person name="Sykes S."/>
            <person name="White J."/>
            <person name="Yandava C."/>
            <person name="Haas B."/>
            <person name="Nusbaum C."/>
            <person name="Birren B."/>
        </authorList>
    </citation>
    <scope>NUCLEOTIDE SEQUENCE</scope>
    <source>
        <strain evidence="9">ATCC 30864</strain>
    </source>
</reference>
<evidence type="ECO:0000256" key="4">
    <source>
        <dbReference type="ARBA" id="ARBA00023002"/>
    </source>
</evidence>
<dbReference type="STRING" id="595528.A0A0D2ULW9"/>
<dbReference type="InterPro" id="IPR011057">
    <property type="entry name" value="Mss4-like_sf"/>
</dbReference>